<comment type="caution">
    <text evidence="6">The sequence shown here is derived from an EMBL/GenBank/DDBJ whole genome shotgun (WGS) entry which is preliminary data.</text>
</comment>
<evidence type="ECO:0000256" key="2">
    <source>
        <dbReference type="ARBA" id="ARBA00023125"/>
    </source>
</evidence>
<keyword evidence="2" id="KW-0238">DNA-binding</keyword>
<accession>A0ABV7L238</accession>
<feature type="domain" description="IclR-ED" evidence="5">
    <location>
        <begin position="76"/>
        <end position="259"/>
    </location>
</feature>
<dbReference type="PANTHER" id="PTHR30136:SF39">
    <property type="entry name" value="TRANSCRIPTIONAL REGULATORY PROTEIN"/>
    <property type="match status" value="1"/>
</dbReference>
<dbReference type="SUPFAM" id="SSF55781">
    <property type="entry name" value="GAF domain-like"/>
    <property type="match status" value="1"/>
</dbReference>
<dbReference type="InterPro" id="IPR036390">
    <property type="entry name" value="WH_DNA-bd_sf"/>
</dbReference>
<dbReference type="PANTHER" id="PTHR30136">
    <property type="entry name" value="HELIX-TURN-HELIX TRANSCRIPTIONAL REGULATOR, ICLR FAMILY"/>
    <property type="match status" value="1"/>
</dbReference>
<reference evidence="7" key="1">
    <citation type="journal article" date="2019" name="Int. J. Syst. Evol. Microbiol.">
        <title>The Global Catalogue of Microorganisms (GCM) 10K type strain sequencing project: providing services to taxonomists for standard genome sequencing and annotation.</title>
        <authorList>
            <consortium name="The Broad Institute Genomics Platform"/>
            <consortium name="The Broad Institute Genome Sequencing Center for Infectious Disease"/>
            <person name="Wu L."/>
            <person name="Ma J."/>
        </authorList>
    </citation>
    <scope>NUCLEOTIDE SEQUENCE [LARGE SCALE GENOMIC DNA]</scope>
    <source>
        <strain evidence="7">KCTC 42964</strain>
    </source>
</reference>
<dbReference type="SUPFAM" id="SSF46785">
    <property type="entry name" value="Winged helix' DNA-binding domain"/>
    <property type="match status" value="1"/>
</dbReference>
<sequence>MTEKTASKTGGVQVLRRAVRLLKALSEAPAEGARLADLAAAAELDRATAHRLLATLCEEGLAEREADNRRYAIGLDFFALAAAASNRFDVAEVAHESLQRAAAELGDSVYFAVRSGDDYLCLDVVTGSYPVQTLPLDIGSRRPLGAGAIGVALLAPMGDAEWQAVLARNAARLDASAGQDPDSLAAAIAAARSDGYAQQADRSLPAIRMAAVVLLNRRGRPLSAIAAAGIADRFPPDRLPEIGAVLAREARRIEEAMWRLPDAARHRARWATAP</sequence>
<keyword evidence="7" id="KW-1185">Reference proteome</keyword>
<dbReference type="SMART" id="SM00346">
    <property type="entry name" value="HTH_ICLR"/>
    <property type="match status" value="1"/>
</dbReference>
<evidence type="ECO:0000259" key="5">
    <source>
        <dbReference type="PROSITE" id="PS51078"/>
    </source>
</evidence>
<dbReference type="InterPro" id="IPR036388">
    <property type="entry name" value="WH-like_DNA-bd_sf"/>
</dbReference>
<feature type="domain" description="HTH iclR-type" evidence="4">
    <location>
        <begin position="12"/>
        <end position="75"/>
    </location>
</feature>
<organism evidence="6 7">
    <name type="scientific">Marinibaculum pumilum</name>
    <dbReference type="NCBI Taxonomy" id="1766165"/>
    <lineage>
        <taxon>Bacteria</taxon>
        <taxon>Pseudomonadati</taxon>
        <taxon>Pseudomonadota</taxon>
        <taxon>Alphaproteobacteria</taxon>
        <taxon>Rhodospirillales</taxon>
        <taxon>Rhodospirillaceae</taxon>
        <taxon>Marinibaculum</taxon>
    </lineage>
</organism>
<dbReference type="Proteomes" id="UP001595528">
    <property type="component" value="Unassembled WGS sequence"/>
</dbReference>
<dbReference type="RefSeq" id="WP_379902008.1">
    <property type="nucleotide sequence ID" value="NZ_JBHRTR010000028.1"/>
</dbReference>
<dbReference type="Pfam" id="PF09339">
    <property type="entry name" value="HTH_IclR"/>
    <property type="match status" value="1"/>
</dbReference>
<proteinExistence type="predicted"/>
<dbReference type="InterPro" id="IPR005471">
    <property type="entry name" value="Tscrpt_reg_IclR_N"/>
</dbReference>
<evidence type="ECO:0000259" key="4">
    <source>
        <dbReference type="PROSITE" id="PS51077"/>
    </source>
</evidence>
<dbReference type="Pfam" id="PF01614">
    <property type="entry name" value="IclR_C"/>
    <property type="match status" value="1"/>
</dbReference>
<gene>
    <name evidence="6" type="ORF">ACFOGJ_15595</name>
</gene>
<dbReference type="PROSITE" id="PS51078">
    <property type="entry name" value="ICLR_ED"/>
    <property type="match status" value="1"/>
</dbReference>
<evidence type="ECO:0000313" key="7">
    <source>
        <dbReference type="Proteomes" id="UP001595528"/>
    </source>
</evidence>
<keyword evidence="1" id="KW-0805">Transcription regulation</keyword>
<evidence type="ECO:0000256" key="1">
    <source>
        <dbReference type="ARBA" id="ARBA00023015"/>
    </source>
</evidence>
<evidence type="ECO:0000313" key="6">
    <source>
        <dbReference type="EMBL" id="MFC3228667.1"/>
    </source>
</evidence>
<dbReference type="PROSITE" id="PS51077">
    <property type="entry name" value="HTH_ICLR"/>
    <property type="match status" value="1"/>
</dbReference>
<dbReference type="Gene3D" id="3.30.450.40">
    <property type="match status" value="1"/>
</dbReference>
<name>A0ABV7L238_9PROT</name>
<keyword evidence="3" id="KW-0804">Transcription</keyword>
<dbReference type="Gene3D" id="1.10.10.10">
    <property type="entry name" value="Winged helix-like DNA-binding domain superfamily/Winged helix DNA-binding domain"/>
    <property type="match status" value="1"/>
</dbReference>
<dbReference type="InterPro" id="IPR050707">
    <property type="entry name" value="HTH_MetabolicPath_Reg"/>
</dbReference>
<protein>
    <submittedName>
        <fullName evidence="6">IclR family transcriptional regulator</fullName>
    </submittedName>
</protein>
<evidence type="ECO:0000256" key="3">
    <source>
        <dbReference type="ARBA" id="ARBA00023163"/>
    </source>
</evidence>
<dbReference type="InterPro" id="IPR029016">
    <property type="entry name" value="GAF-like_dom_sf"/>
</dbReference>
<dbReference type="EMBL" id="JBHRTR010000028">
    <property type="protein sequence ID" value="MFC3228667.1"/>
    <property type="molecule type" value="Genomic_DNA"/>
</dbReference>
<dbReference type="InterPro" id="IPR014757">
    <property type="entry name" value="Tscrpt_reg_IclR_C"/>
</dbReference>